<dbReference type="PROSITE" id="PS51257">
    <property type="entry name" value="PROKAR_LIPOPROTEIN"/>
    <property type="match status" value="1"/>
</dbReference>
<feature type="region of interest" description="Disordered" evidence="1">
    <location>
        <begin position="30"/>
        <end position="66"/>
    </location>
</feature>
<protein>
    <submittedName>
        <fullName evidence="2">Uncharacterized protein</fullName>
    </submittedName>
</protein>
<sequence>MKARHIVPLIAALALVGLLAAACGEGSDATAGSATESSGASTEARAAEEDSTRSSAPSEGNNGNTRTAAGAGLYTLDEFVSALGDYGLRVEALDAVRQPFLSIMGAHLRLTGVNYLKHGLGVYVYPDEATRIEDSSWLGDDLYQSLPLIEWIATPHLYARGNLLVFLVSDDGGLVAAVAEAVATLP</sequence>
<feature type="compositionally biased region" description="Polar residues" evidence="1">
    <location>
        <begin position="53"/>
        <end position="66"/>
    </location>
</feature>
<dbReference type="EMBL" id="LAZR01060578">
    <property type="protein sequence ID" value="KKK65390.1"/>
    <property type="molecule type" value="Genomic_DNA"/>
</dbReference>
<gene>
    <name evidence="2" type="ORF">LCGC14_2974610</name>
</gene>
<proteinExistence type="predicted"/>
<accession>A0A0F8XVX3</accession>
<dbReference type="AlphaFoldDB" id="A0A0F8XVX3"/>
<name>A0A0F8XVX3_9ZZZZ</name>
<evidence type="ECO:0000313" key="2">
    <source>
        <dbReference type="EMBL" id="KKK65390.1"/>
    </source>
</evidence>
<reference evidence="2" key="1">
    <citation type="journal article" date="2015" name="Nature">
        <title>Complex archaea that bridge the gap between prokaryotes and eukaryotes.</title>
        <authorList>
            <person name="Spang A."/>
            <person name="Saw J.H."/>
            <person name="Jorgensen S.L."/>
            <person name="Zaremba-Niedzwiedzka K."/>
            <person name="Martijn J."/>
            <person name="Lind A.E."/>
            <person name="van Eijk R."/>
            <person name="Schleper C."/>
            <person name="Guy L."/>
            <person name="Ettema T.J."/>
        </authorList>
    </citation>
    <scope>NUCLEOTIDE SEQUENCE</scope>
</reference>
<feature type="compositionally biased region" description="Low complexity" evidence="1">
    <location>
        <begin position="30"/>
        <end position="44"/>
    </location>
</feature>
<organism evidence="2">
    <name type="scientific">marine sediment metagenome</name>
    <dbReference type="NCBI Taxonomy" id="412755"/>
    <lineage>
        <taxon>unclassified sequences</taxon>
        <taxon>metagenomes</taxon>
        <taxon>ecological metagenomes</taxon>
    </lineage>
</organism>
<evidence type="ECO:0000256" key="1">
    <source>
        <dbReference type="SAM" id="MobiDB-lite"/>
    </source>
</evidence>
<comment type="caution">
    <text evidence="2">The sequence shown here is derived from an EMBL/GenBank/DDBJ whole genome shotgun (WGS) entry which is preliminary data.</text>
</comment>